<proteinExistence type="predicted"/>
<keyword evidence="5" id="KW-1185">Reference proteome</keyword>
<dbReference type="EMBL" id="FTLG01000204">
    <property type="protein sequence ID" value="SIP74354.1"/>
    <property type="molecule type" value="Genomic_DNA"/>
</dbReference>
<dbReference type="Gene3D" id="3.30.460.70">
    <property type="match status" value="1"/>
</dbReference>
<evidence type="ECO:0000313" key="4">
    <source>
        <dbReference type="Proteomes" id="UP000196435"/>
    </source>
</evidence>
<reference evidence="3" key="1">
    <citation type="submission" date="2016-12" db="EMBL/GenBank/DDBJ databases">
        <authorList>
            <person name="Song W.-J."/>
            <person name="Kurnit D.M."/>
        </authorList>
    </citation>
    <scope>NUCLEOTIDE SEQUENCE [LARGE SCALE GENOMIC DNA]</scope>
    <source>
        <strain evidence="3">HGB1681</strain>
    </source>
</reference>
<dbReference type="RefSeq" id="WP_086953713.1">
    <property type="nucleotide sequence ID" value="NZ_CAWNQC010000248.1"/>
</dbReference>
<feature type="domain" description="Agglutinin C-terminal" evidence="1">
    <location>
        <begin position="167"/>
        <end position="233"/>
    </location>
</feature>
<organism evidence="3 4">
    <name type="scientific">Xenorhabdus innexi</name>
    <dbReference type="NCBI Taxonomy" id="290109"/>
    <lineage>
        <taxon>Bacteria</taxon>
        <taxon>Pseudomonadati</taxon>
        <taxon>Pseudomonadota</taxon>
        <taxon>Gammaproteobacteria</taxon>
        <taxon>Enterobacterales</taxon>
        <taxon>Morganellaceae</taxon>
        <taxon>Xenorhabdus</taxon>
    </lineage>
</organism>
<evidence type="ECO:0000313" key="2">
    <source>
        <dbReference type="EMBL" id="PHM37818.1"/>
    </source>
</evidence>
<dbReference type="InterPro" id="IPR040600">
    <property type="entry name" value="Agglutinin_C"/>
</dbReference>
<dbReference type="Proteomes" id="UP000224871">
    <property type="component" value="Unassembled WGS sequence"/>
</dbReference>
<dbReference type="Pfam" id="PF18021">
    <property type="entry name" value="Agglutinin_C"/>
    <property type="match status" value="1"/>
</dbReference>
<gene>
    <name evidence="2" type="ORF">Xinn_00624</name>
    <name evidence="3" type="ORF">XIS1_600120</name>
</gene>
<name>A0A1N6MZZ2_9GAMM</name>
<evidence type="ECO:0000313" key="5">
    <source>
        <dbReference type="Proteomes" id="UP000224871"/>
    </source>
</evidence>
<evidence type="ECO:0000259" key="1">
    <source>
        <dbReference type="Pfam" id="PF18021"/>
    </source>
</evidence>
<reference evidence="2 5" key="3">
    <citation type="journal article" date="2017" name="Nat. Microbiol.">
        <title>Natural product diversity associated with the nematode symbionts Photorhabdus and Xenorhabdus.</title>
        <authorList>
            <person name="Tobias N.J."/>
            <person name="Wolff H."/>
            <person name="Djahanschiri B."/>
            <person name="Grundmann F."/>
            <person name="Kronenwerth M."/>
            <person name="Shi Y.M."/>
            <person name="Simonyi S."/>
            <person name="Grun P."/>
            <person name="Shapiro-Ilan D."/>
            <person name="Pidot S.J."/>
            <person name="Stinear T.P."/>
            <person name="Ebersberger I."/>
            <person name="Bode H.B."/>
        </authorList>
    </citation>
    <scope>NUCLEOTIDE SEQUENCE [LARGE SCALE GENOMIC DNA]</scope>
    <source>
        <strain evidence="2 5">DSM 16336</strain>
    </source>
</reference>
<accession>A0A1N6MZZ2</accession>
<dbReference type="Proteomes" id="UP000196435">
    <property type="component" value="Unassembled WGS sequence"/>
</dbReference>
<reference evidence="4" key="2">
    <citation type="submission" date="2016-12" db="EMBL/GenBank/DDBJ databases">
        <authorList>
            <person name="Gaudriault S."/>
        </authorList>
    </citation>
    <scope>NUCLEOTIDE SEQUENCE [LARGE SCALE GENOMIC DNA]</scope>
    <source>
        <strain evidence="4">HGB1681 (deposited as PTA-6826 in the American Type Culture Collection)</strain>
    </source>
</reference>
<dbReference type="AlphaFoldDB" id="A0A1N6MZZ2"/>
<sequence length="241" mass="28405">MDKPDSAYKRYAYFGSEKDYQQYVIPIQFSASPQYDESYVFGINDEVEDVVYLYDITMSIFGVYLYFDYYNSDPYFKEVKLTAEYIKTVKDQSQYKLIMNNKERHMFLYCPETSSSSWDWLQLNSNNFTLMSFYPLHFENSIVKKRCKGVWSSRVPIKTSDSACTPVSDEIAKKLYQDAKLGSYERRVESFNYEDFCHVYKAQVSKTAYKNDVEIAYCFILMWGKQQNDKNAVIAFLAISP</sequence>
<protein>
    <recommendedName>
        <fullName evidence="1">Agglutinin C-terminal domain-containing protein</fullName>
    </recommendedName>
</protein>
<dbReference type="EMBL" id="NIBU01000005">
    <property type="protein sequence ID" value="PHM37818.1"/>
    <property type="molecule type" value="Genomic_DNA"/>
</dbReference>
<evidence type="ECO:0000313" key="3">
    <source>
        <dbReference type="EMBL" id="SIP74354.1"/>
    </source>
</evidence>